<dbReference type="OrthoDB" id="9811523at2"/>
<organism evidence="2 3">
    <name type="scientific">Psychrobacillus soli</name>
    <dbReference type="NCBI Taxonomy" id="1543965"/>
    <lineage>
        <taxon>Bacteria</taxon>
        <taxon>Bacillati</taxon>
        <taxon>Bacillota</taxon>
        <taxon>Bacilli</taxon>
        <taxon>Bacillales</taxon>
        <taxon>Bacillaceae</taxon>
        <taxon>Psychrobacillus</taxon>
    </lineage>
</organism>
<dbReference type="Proteomes" id="UP000318937">
    <property type="component" value="Unassembled WGS sequence"/>
</dbReference>
<dbReference type="Gene3D" id="3.40.630.30">
    <property type="match status" value="1"/>
</dbReference>
<dbReference type="RefSeq" id="WP_142605509.1">
    <property type="nucleotide sequence ID" value="NZ_VDGG01000005.1"/>
</dbReference>
<sequence length="182" mass="21419">MDFPVLETNRLKLIEIKEAHVDHIYSIFSNEEVIRFYGMAPFQQKEQAINLIQSFSKNFQEKRSIRWGIYLKETYELVGTLGLNNLSLAQKRTEIGYDLLPAYWRRGIVSEAVEAIIHYCFEELKLFRIGAVTFTENESSYKLLLKLGFQQEGLLRGYIYQNDKSNDTLLFSLIKPEWKQSF</sequence>
<dbReference type="InterPro" id="IPR051908">
    <property type="entry name" value="Ribosomal_N-acetyltransferase"/>
</dbReference>
<accession>A0A544TKJ5</accession>
<proteinExistence type="predicted"/>
<feature type="domain" description="N-acetyltransferase" evidence="1">
    <location>
        <begin position="11"/>
        <end position="167"/>
    </location>
</feature>
<reference evidence="2 3" key="1">
    <citation type="submission" date="2019-05" db="EMBL/GenBank/DDBJ databases">
        <title>Psychrobacillus vulpis sp. nov., a new species isolated from feces of a red fox that inhabits in The Tablas de Daimiel Natural Park, Albacete, Spain.</title>
        <authorList>
            <person name="Rodriguez M."/>
            <person name="Reina J.C."/>
            <person name="Bejar V."/>
            <person name="Llamas I."/>
        </authorList>
    </citation>
    <scope>NUCLEOTIDE SEQUENCE [LARGE SCALE GENOMIC DNA]</scope>
    <source>
        <strain evidence="2 3">NHI-2</strain>
    </source>
</reference>
<keyword evidence="3" id="KW-1185">Reference proteome</keyword>
<dbReference type="Pfam" id="PF13302">
    <property type="entry name" value="Acetyltransf_3"/>
    <property type="match status" value="1"/>
</dbReference>
<dbReference type="InterPro" id="IPR000182">
    <property type="entry name" value="GNAT_dom"/>
</dbReference>
<protein>
    <submittedName>
        <fullName evidence="2">GNAT family N-acetyltransferase</fullName>
    </submittedName>
</protein>
<dbReference type="GO" id="GO:1990189">
    <property type="term" value="F:protein N-terminal-serine acetyltransferase activity"/>
    <property type="evidence" value="ECO:0007669"/>
    <property type="project" value="TreeGrafter"/>
</dbReference>
<dbReference type="PANTHER" id="PTHR43441">
    <property type="entry name" value="RIBOSOMAL-PROTEIN-SERINE ACETYLTRANSFERASE"/>
    <property type="match status" value="1"/>
</dbReference>
<evidence type="ECO:0000313" key="2">
    <source>
        <dbReference type="EMBL" id="TQR17974.1"/>
    </source>
</evidence>
<keyword evidence="2" id="KW-0808">Transferase</keyword>
<dbReference type="AlphaFoldDB" id="A0A544TKJ5"/>
<gene>
    <name evidence="2" type="ORF">FG383_03755</name>
</gene>
<dbReference type="PROSITE" id="PS51186">
    <property type="entry name" value="GNAT"/>
    <property type="match status" value="1"/>
</dbReference>
<dbReference type="SUPFAM" id="SSF55729">
    <property type="entry name" value="Acyl-CoA N-acyltransferases (Nat)"/>
    <property type="match status" value="1"/>
</dbReference>
<dbReference type="InterPro" id="IPR016181">
    <property type="entry name" value="Acyl_CoA_acyltransferase"/>
</dbReference>
<comment type="caution">
    <text evidence="2">The sequence shown here is derived from an EMBL/GenBank/DDBJ whole genome shotgun (WGS) entry which is preliminary data.</text>
</comment>
<evidence type="ECO:0000313" key="3">
    <source>
        <dbReference type="Proteomes" id="UP000318937"/>
    </source>
</evidence>
<dbReference type="GO" id="GO:0008999">
    <property type="term" value="F:protein-N-terminal-alanine acetyltransferase activity"/>
    <property type="evidence" value="ECO:0007669"/>
    <property type="project" value="TreeGrafter"/>
</dbReference>
<dbReference type="PANTHER" id="PTHR43441:SF11">
    <property type="entry name" value="RIBOSOMAL-PROTEIN-SERINE ACETYLTRANSFERASE"/>
    <property type="match status" value="1"/>
</dbReference>
<dbReference type="EMBL" id="VDGG01000005">
    <property type="protein sequence ID" value="TQR17974.1"/>
    <property type="molecule type" value="Genomic_DNA"/>
</dbReference>
<name>A0A544TKJ5_9BACI</name>
<evidence type="ECO:0000259" key="1">
    <source>
        <dbReference type="PROSITE" id="PS51186"/>
    </source>
</evidence>
<dbReference type="GO" id="GO:0005737">
    <property type="term" value="C:cytoplasm"/>
    <property type="evidence" value="ECO:0007669"/>
    <property type="project" value="TreeGrafter"/>
</dbReference>